<gene>
    <name evidence="1" type="ORF">F5148DRAFT_741989</name>
</gene>
<evidence type="ECO:0000313" key="2">
    <source>
        <dbReference type="Proteomes" id="UP001207468"/>
    </source>
</evidence>
<reference evidence="1" key="1">
    <citation type="submission" date="2021-03" db="EMBL/GenBank/DDBJ databases">
        <title>Evolutionary priming and transition to the ectomycorrhizal habit in an iconic lineage of mushroom-forming fungi: is preadaptation a requirement?</title>
        <authorList>
            <consortium name="DOE Joint Genome Institute"/>
            <person name="Looney B.P."/>
            <person name="Miyauchi S."/>
            <person name="Morin E."/>
            <person name="Drula E."/>
            <person name="Courty P.E."/>
            <person name="Chicoki N."/>
            <person name="Fauchery L."/>
            <person name="Kohler A."/>
            <person name="Kuo A."/>
            <person name="LaButti K."/>
            <person name="Pangilinan J."/>
            <person name="Lipzen A."/>
            <person name="Riley R."/>
            <person name="Andreopoulos W."/>
            <person name="He G."/>
            <person name="Johnson J."/>
            <person name="Barry K.W."/>
            <person name="Grigoriev I.V."/>
            <person name="Nagy L."/>
            <person name="Hibbett D."/>
            <person name="Henrissat B."/>
            <person name="Matheny P.B."/>
            <person name="Labbe J."/>
            <person name="Martin A.F."/>
        </authorList>
    </citation>
    <scope>NUCLEOTIDE SEQUENCE</scope>
    <source>
        <strain evidence="1">BPL698</strain>
    </source>
</reference>
<evidence type="ECO:0000313" key="1">
    <source>
        <dbReference type="EMBL" id="KAI9509566.1"/>
    </source>
</evidence>
<comment type="caution">
    <text evidence="1">The sequence shown here is derived from an EMBL/GenBank/DDBJ whole genome shotgun (WGS) entry which is preliminary data.</text>
</comment>
<protein>
    <submittedName>
        <fullName evidence="1">Uncharacterized protein</fullName>
    </submittedName>
</protein>
<accession>A0ACC0UE75</accession>
<sequence length="1370" mass="146818">MSSFPVSVKATTSSDAASFAYPSQSSNPVTTKPGLNVVFLDCHTGSLISFKTFDILSDSSAWDDFASAIESDTLFPNTYVLIATQQGRAGVVSNITDRGRRAIHLLGGFAFQNVDCAKITAWAFVGQHGAGIGTSLDSFSFDARSAELSSIELTDMPPSCRTHLISATSNGTGYISARILYDNVEFVGSGSNGLNVVVINPASATVQHVSSFGSSPSDANAFAQLVESKPANWIFAVAFKAFSPSLLSPPIKRTLESIGSKVVSGPVSNGMSWVVIGSRTFDDTGVSEVSSQGPSSQANYYFDAAAEREGQASFILECRGAYNVSLDIVVDGCVLESFKAGPNYNLRIAAISPYTGIVCGHQAYDVRELSDQKSLTEFVEQIPLGYLTAIVYQPPNGFTFPAALSKLLSLMSQLPIELVLPGTMYGLLYRKGSGPARSFYRNISQSADGWSGADTFALTCRVFFTRRPPILRIEAFSAGFFAGNRAYVTIDMRTVEFSWDNRGLNVVAFNGYGTVVNIASFDTWAEQTAADRFASLIEGLPAGTGVAVVIVDEGTYRLNDRAIQAIKSLGGSKLGSVAFRGSYALIGCKGRSAGCVAEAFSPSGSFGALVKSYTPGAEPGPSNKGNWLSISTYSSSHNYHILLDGVEITPNTTFKPGIQLLAVGQQYPVVDEVLDSDDNVEGLIEAMREHAQTVYAMYIPGSCSGTRAATSLGSFLGSTKMNDLNGRGRLVVGIPGGGSGSALEHMFVKEFISISFWTGSMPWKLSGPPTASGDIPEPTITVSSSRPAQPPKGSTEGGFDPFVLPTAQPTAEGLSVSPVSDKVLVSPPYSVFPSALARKPSKPNPATSVDPGPPVSSPESLGLGEMEHTADDALPDWQSDGIEWHGQDQHQLPIEILSHFEEAFVAPMIFHPDKYVYKRTCRKPMSAGSNLVSTDHTLSTPMATESLPIKVDNANGPCMTTAKNSTQSRQEGVVALPASSGDASHPFDSQFEAVQPVLEARPVGQFDIPNLQAASIGTSSSIFWDCATIDIPLPSSEVGFAMPVQTAPSDCSATGKGNGYLSGEFMGDDTSTDESHVFLHPPTSSLEITPNYEQTQRAQSDTIFASQNEGPVGPVPITRFRASVEWQEYLLPDGTRYFSNPTLNVVTDVDLRDIGKLNAITRFLNGQDAEILNPPEWELWLRNGNESTTETAFSPLMAWVHHGSRMAVFARPALDPGNPISNNVDKIESEYQYWSFVMSHPVHVMLPSESVHEAINVLTWFYTNRLQQSPHPSAPPFSQEECQELLTQLRSSSDMSTLAVVRTRVVSSVLVRVVAWRQGRQGDGATFQDPRQSNNDPSAGISPPLTRVSAREVAYVVLVALGFVLGRLLA</sequence>
<dbReference type="EMBL" id="JAGFNK010000061">
    <property type="protein sequence ID" value="KAI9509566.1"/>
    <property type="molecule type" value="Genomic_DNA"/>
</dbReference>
<proteinExistence type="predicted"/>
<dbReference type="Proteomes" id="UP001207468">
    <property type="component" value="Unassembled WGS sequence"/>
</dbReference>
<organism evidence="1 2">
    <name type="scientific">Russula earlei</name>
    <dbReference type="NCBI Taxonomy" id="71964"/>
    <lineage>
        <taxon>Eukaryota</taxon>
        <taxon>Fungi</taxon>
        <taxon>Dikarya</taxon>
        <taxon>Basidiomycota</taxon>
        <taxon>Agaricomycotina</taxon>
        <taxon>Agaricomycetes</taxon>
        <taxon>Russulales</taxon>
        <taxon>Russulaceae</taxon>
        <taxon>Russula</taxon>
    </lineage>
</organism>
<name>A0ACC0UE75_9AGAM</name>
<keyword evidence="2" id="KW-1185">Reference proteome</keyword>